<proteinExistence type="predicted"/>
<gene>
    <name evidence="3" type="ORF">ERCIPSPA2889_168</name>
</gene>
<organism evidence="3 4">
    <name type="scientific">Candidatus Erwinia haradaeae</name>
    <dbReference type="NCBI Taxonomy" id="1922217"/>
    <lineage>
        <taxon>Bacteria</taxon>
        <taxon>Pseudomonadati</taxon>
        <taxon>Pseudomonadota</taxon>
        <taxon>Gammaproteobacteria</taxon>
        <taxon>Enterobacterales</taxon>
        <taxon>Erwiniaceae</taxon>
        <taxon>Erwinia</taxon>
    </lineage>
</organism>
<dbReference type="Proteomes" id="UP000294343">
    <property type="component" value="Chromosome"/>
</dbReference>
<dbReference type="InterPro" id="IPR001296">
    <property type="entry name" value="Glyco_trans_1"/>
</dbReference>
<dbReference type="InterPro" id="IPR028098">
    <property type="entry name" value="Glyco_trans_4-like_N"/>
</dbReference>
<evidence type="ECO:0000259" key="2">
    <source>
        <dbReference type="Pfam" id="PF13439"/>
    </source>
</evidence>
<dbReference type="EMBL" id="LR217730">
    <property type="protein sequence ID" value="VFP85841.1"/>
    <property type="molecule type" value="Genomic_DNA"/>
</dbReference>
<dbReference type="CDD" id="cd03811">
    <property type="entry name" value="GT4_GT28_WabH-like"/>
    <property type="match status" value="1"/>
</dbReference>
<dbReference type="GO" id="GO:1901135">
    <property type="term" value="P:carbohydrate derivative metabolic process"/>
    <property type="evidence" value="ECO:0007669"/>
    <property type="project" value="UniProtKB-ARBA"/>
</dbReference>
<dbReference type="SUPFAM" id="SSF53756">
    <property type="entry name" value="UDP-Glycosyltransferase/glycogen phosphorylase"/>
    <property type="match status" value="1"/>
</dbReference>
<accession>A0A451DGR5</accession>
<name>A0A451DGR5_9GAMM</name>
<evidence type="ECO:0000313" key="3">
    <source>
        <dbReference type="EMBL" id="VFP85841.1"/>
    </source>
</evidence>
<dbReference type="PANTHER" id="PTHR12526">
    <property type="entry name" value="GLYCOSYLTRANSFERASE"/>
    <property type="match status" value="1"/>
</dbReference>
<dbReference type="AlphaFoldDB" id="A0A451DGR5"/>
<sequence length="369" mass="42120">MRILMIIDGLPGGGAEKVVLTLCQEMHQLGHQIQLLSLRNICQYPLPNGMNYQVLNKLNYTLFCKKFIERSYYSNMLSQVIKMNEKKHGKYDLIFSHLHNTDRIVSQTHVDSVEKIWFCIHGMLSISHLENRHTLDLWRKKRAITKIYTNKNIVSVSNAVAKDLTVDLSVQPSKLVVINNPFQIQHILTQAAEKFNLPKTPYLIHVGRFHAHKRHDRLLLAYAKSGIKAQLVLVGSGTVQQINIIKKLAEKLKIIERLIFIGFQRNPYPLIKHARMLILSSDSEGFGNVLIEALLCGTPVVSTRCPGGPVEILETAGIEDALTDLNSDALAEKMKKVYNFPPDPIDQKYLQIYDCKNICQQYLRLAEHY</sequence>
<dbReference type="RefSeq" id="WP_157988992.1">
    <property type="nucleotide sequence ID" value="NZ_LR217730.1"/>
</dbReference>
<dbReference type="OrthoDB" id="9792269at2"/>
<protein>
    <submittedName>
        <fullName evidence="3">Glycosyl transferase group 1 family protein</fullName>
    </submittedName>
</protein>
<dbReference type="Pfam" id="PF13439">
    <property type="entry name" value="Glyco_transf_4"/>
    <property type="match status" value="1"/>
</dbReference>
<evidence type="ECO:0000313" key="4">
    <source>
        <dbReference type="Proteomes" id="UP000294343"/>
    </source>
</evidence>
<dbReference type="GO" id="GO:0016757">
    <property type="term" value="F:glycosyltransferase activity"/>
    <property type="evidence" value="ECO:0007669"/>
    <property type="project" value="InterPro"/>
</dbReference>
<evidence type="ECO:0000259" key="1">
    <source>
        <dbReference type="Pfam" id="PF00534"/>
    </source>
</evidence>
<feature type="domain" description="Glycosyltransferase subfamily 4-like N-terminal" evidence="2">
    <location>
        <begin position="13"/>
        <end position="182"/>
    </location>
</feature>
<reference evidence="3 4" key="1">
    <citation type="submission" date="2019-02" db="EMBL/GenBank/DDBJ databases">
        <authorList>
            <person name="Manzano-Marin A."/>
            <person name="Manzano-Marin A."/>
        </authorList>
    </citation>
    <scope>NUCLEOTIDE SEQUENCE [LARGE SCALE GENOMIC DNA]</scope>
    <source>
        <strain evidence="3 4">ErCipseudotsugae</strain>
    </source>
</reference>
<dbReference type="PANTHER" id="PTHR12526:SF638">
    <property type="entry name" value="SPORE COAT PROTEIN SA"/>
    <property type="match status" value="1"/>
</dbReference>
<keyword evidence="3" id="KW-0808">Transferase</keyword>
<dbReference type="Pfam" id="PF00534">
    <property type="entry name" value="Glycos_transf_1"/>
    <property type="match status" value="1"/>
</dbReference>
<feature type="domain" description="Glycosyl transferase family 1" evidence="1">
    <location>
        <begin position="195"/>
        <end position="339"/>
    </location>
</feature>
<dbReference type="Gene3D" id="3.40.50.2000">
    <property type="entry name" value="Glycogen Phosphorylase B"/>
    <property type="match status" value="2"/>
</dbReference>